<dbReference type="SUPFAM" id="SSF51735">
    <property type="entry name" value="NAD(P)-binding Rossmann-fold domains"/>
    <property type="match status" value="1"/>
</dbReference>
<dbReference type="Pfam" id="PF00107">
    <property type="entry name" value="ADH_zinc_N"/>
    <property type="match status" value="1"/>
</dbReference>
<dbReference type="Pfam" id="PF16884">
    <property type="entry name" value="ADH_N_2"/>
    <property type="match status" value="1"/>
</dbReference>
<dbReference type="InterPro" id="IPR020843">
    <property type="entry name" value="ER"/>
</dbReference>
<dbReference type="AlphaFoldDB" id="A0A8H3EDT4"/>
<dbReference type="InterPro" id="IPR013149">
    <property type="entry name" value="ADH-like_C"/>
</dbReference>
<proteinExistence type="predicted"/>
<dbReference type="PANTHER" id="PTHR43205:SF7">
    <property type="entry name" value="PROSTAGLANDIN REDUCTASE 1"/>
    <property type="match status" value="1"/>
</dbReference>
<evidence type="ECO:0000256" key="1">
    <source>
        <dbReference type="ARBA" id="ARBA00023002"/>
    </source>
</evidence>
<reference evidence="3" key="1">
    <citation type="submission" date="2021-03" db="EMBL/GenBank/DDBJ databases">
        <authorList>
            <person name="Tagirdzhanova G."/>
        </authorList>
    </citation>
    <scope>NUCLEOTIDE SEQUENCE</scope>
</reference>
<dbReference type="CDD" id="cd05288">
    <property type="entry name" value="PGDH"/>
    <property type="match status" value="1"/>
</dbReference>
<dbReference type="InterPro" id="IPR041694">
    <property type="entry name" value="ADH_N_2"/>
</dbReference>
<dbReference type="SMART" id="SM00829">
    <property type="entry name" value="PKS_ER"/>
    <property type="match status" value="1"/>
</dbReference>
<dbReference type="InterPro" id="IPR011032">
    <property type="entry name" value="GroES-like_sf"/>
</dbReference>
<sequence length="353" mass="39007">MVQNKRWVYKKVPDGVPKAGEDFAVEAEDFNIDQEAPEGGLIVKVLWVSLDPYLRGSMRPENTKSYRPALKAGQVIQNSTVSEVLQSNTSKAKKGDLVLVYTDAAEYSVVQRPFVDTYTFYVVPKDRDDKIKLSYYVGVLGMPGRTAWTGMYEIGRPKKGETVWISAAGGPVGSIAGQIAKHEGLKVIGSVGGEEKLKYITKDLEFDAGFNYKHEKPADAIKRLAPDGIDIYFDNVGGEHLAAAFDAANTGARFIECGQVSEYSTPIEKRYPLRNLFQIVSKRLRIQGFIIADPGFGDKYFKEHIETLGKWIADGSFKGREYIIDGIDGISQGFLDMLAGKNEGKAVVRVAKE</sequence>
<dbReference type="InterPro" id="IPR045010">
    <property type="entry name" value="MDR_fam"/>
</dbReference>
<evidence type="ECO:0000313" key="4">
    <source>
        <dbReference type="Proteomes" id="UP000664169"/>
    </source>
</evidence>
<dbReference type="OrthoDB" id="809632at2759"/>
<evidence type="ECO:0000259" key="2">
    <source>
        <dbReference type="SMART" id="SM00829"/>
    </source>
</evidence>
<dbReference type="PANTHER" id="PTHR43205">
    <property type="entry name" value="PROSTAGLANDIN REDUCTASE"/>
    <property type="match status" value="1"/>
</dbReference>
<dbReference type="FunFam" id="3.40.50.720:FF:000121">
    <property type="entry name" value="Prostaglandin reductase 2"/>
    <property type="match status" value="1"/>
</dbReference>
<dbReference type="Gene3D" id="3.90.180.10">
    <property type="entry name" value="Medium-chain alcohol dehydrogenases, catalytic domain"/>
    <property type="match status" value="1"/>
</dbReference>
<dbReference type="EMBL" id="CAJPDQ010000001">
    <property type="protein sequence ID" value="CAF9903642.1"/>
    <property type="molecule type" value="Genomic_DNA"/>
</dbReference>
<organism evidence="3 4">
    <name type="scientific">Gomphillus americanus</name>
    <dbReference type="NCBI Taxonomy" id="1940652"/>
    <lineage>
        <taxon>Eukaryota</taxon>
        <taxon>Fungi</taxon>
        <taxon>Dikarya</taxon>
        <taxon>Ascomycota</taxon>
        <taxon>Pezizomycotina</taxon>
        <taxon>Lecanoromycetes</taxon>
        <taxon>OSLEUM clade</taxon>
        <taxon>Ostropomycetidae</taxon>
        <taxon>Ostropales</taxon>
        <taxon>Graphidaceae</taxon>
        <taxon>Gomphilloideae</taxon>
        <taxon>Gomphillus</taxon>
    </lineage>
</organism>
<comment type="caution">
    <text evidence="3">The sequence shown here is derived from an EMBL/GenBank/DDBJ whole genome shotgun (WGS) entry which is preliminary data.</text>
</comment>
<dbReference type="Proteomes" id="UP000664169">
    <property type="component" value="Unassembled WGS sequence"/>
</dbReference>
<name>A0A8H3EDT4_9LECA</name>
<dbReference type="SUPFAM" id="SSF50129">
    <property type="entry name" value="GroES-like"/>
    <property type="match status" value="1"/>
</dbReference>
<keyword evidence="1" id="KW-0560">Oxidoreductase</keyword>
<evidence type="ECO:0000313" key="3">
    <source>
        <dbReference type="EMBL" id="CAF9903642.1"/>
    </source>
</evidence>
<dbReference type="Gene3D" id="3.40.50.720">
    <property type="entry name" value="NAD(P)-binding Rossmann-like Domain"/>
    <property type="match status" value="1"/>
</dbReference>
<keyword evidence="4" id="KW-1185">Reference proteome</keyword>
<dbReference type="GO" id="GO:0016628">
    <property type="term" value="F:oxidoreductase activity, acting on the CH-CH group of donors, NAD or NADP as acceptor"/>
    <property type="evidence" value="ECO:0007669"/>
    <property type="project" value="InterPro"/>
</dbReference>
<dbReference type="InterPro" id="IPR036291">
    <property type="entry name" value="NAD(P)-bd_dom_sf"/>
</dbReference>
<accession>A0A8H3EDT4</accession>
<protein>
    <recommendedName>
        <fullName evidence="2">Enoyl reductase (ER) domain-containing protein</fullName>
    </recommendedName>
</protein>
<feature type="domain" description="Enoyl reductase (ER)" evidence="2">
    <location>
        <begin position="56"/>
        <end position="348"/>
    </location>
</feature>
<gene>
    <name evidence="3" type="ORF">GOMPHAMPRED_000461</name>
</gene>